<name>A0A934S9C4_9BACT</name>
<evidence type="ECO:0000313" key="5">
    <source>
        <dbReference type="Proteomes" id="UP000603141"/>
    </source>
</evidence>
<evidence type="ECO:0000256" key="2">
    <source>
        <dbReference type="ARBA" id="ARBA00023315"/>
    </source>
</evidence>
<dbReference type="PROSITE" id="PS51186">
    <property type="entry name" value="GNAT"/>
    <property type="match status" value="1"/>
</dbReference>
<evidence type="ECO:0000259" key="3">
    <source>
        <dbReference type="PROSITE" id="PS51186"/>
    </source>
</evidence>
<dbReference type="Pfam" id="PF00583">
    <property type="entry name" value="Acetyltransf_1"/>
    <property type="match status" value="1"/>
</dbReference>
<dbReference type="InterPro" id="IPR050832">
    <property type="entry name" value="Bact_Acetyltransf"/>
</dbReference>
<sequence>MIIREFHPDDDIEALTELLHRAYAPLAAAGLHYTATHQTSEVTRYRLNSGHPLVAERDGNIIGTVTCYAADPNSKTPWYREPGVMIFGQFAVDPAFQHQGIGFALHEAVIQHAKKCGAHYLLLDTAAPATNLISMYQSWGYSVIATHDYSTTNYESVIMRRSLTEPPNAVHEQPIPAW</sequence>
<feature type="domain" description="N-acetyltransferase" evidence="3">
    <location>
        <begin position="1"/>
        <end position="164"/>
    </location>
</feature>
<dbReference type="CDD" id="cd04301">
    <property type="entry name" value="NAT_SF"/>
    <property type="match status" value="1"/>
</dbReference>
<dbReference type="Proteomes" id="UP000603141">
    <property type="component" value="Unassembled WGS sequence"/>
</dbReference>
<keyword evidence="5" id="KW-1185">Reference proteome</keyword>
<evidence type="ECO:0000313" key="4">
    <source>
        <dbReference type="EMBL" id="MBK1881754.1"/>
    </source>
</evidence>
<dbReference type="AlphaFoldDB" id="A0A934S9C4"/>
<dbReference type="EMBL" id="JAENIJ010000005">
    <property type="protein sequence ID" value="MBK1881754.1"/>
    <property type="molecule type" value="Genomic_DNA"/>
</dbReference>
<organism evidence="4 5">
    <name type="scientific">Luteolibacter pohnpeiensis</name>
    <dbReference type="NCBI Taxonomy" id="454153"/>
    <lineage>
        <taxon>Bacteria</taxon>
        <taxon>Pseudomonadati</taxon>
        <taxon>Verrucomicrobiota</taxon>
        <taxon>Verrucomicrobiia</taxon>
        <taxon>Verrucomicrobiales</taxon>
        <taxon>Verrucomicrobiaceae</taxon>
        <taxon>Luteolibacter</taxon>
    </lineage>
</organism>
<dbReference type="SUPFAM" id="SSF55729">
    <property type="entry name" value="Acyl-CoA N-acyltransferases (Nat)"/>
    <property type="match status" value="1"/>
</dbReference>
<dbReference type="InterPro" id="IPR016181">
    <property type="entry name" value="Acyl_CoA_acyltransferase"/>
</dbReference>
<dbReference type="RefSeq" id="WP_200268204.1">
    <property type="nucleotide sequence ID" value="NZ_JAENIJ010000005.1"/>
</dbReference>
<keyword evidence="2" id="KW-0012">Acyltransferase</keyword>
<dbReference type="InterPro" id="IPR000182">
    <property type="entry name" value="GNAT_dom"/>
</dbReference>
<gene>
    <name evidence="4" type="ORF">JIN85_04975</name>
</gene>
<dbReference type="PANTHER" id="PTHR43877">
    <property type="entry name" value="AMINOALKYLPHOSPHONATE N-ACETYLTRANSFERASE-RELATED-RELATED"/>
    <property type="match status" value="1"/>
</dbReference>
<proteinExistence type="predicted"/>
<protein>
    <submittedName>
        <fullName evidence="4">GNAT family N-acetyltransferase</fullName>
    </submittedName>
</protein>
<keyword evidence="1" id="KW-0808">Transferase</keyword>
<comment type="caution">
    <text evidence="4">The sequence shown here is derived from an EMBL/GenBank/DDBJ whole genome shotgun (WGS) entry which is preliminary data.</text>
</comment>
<evidence type="ECO:0000256" key="1">
    <source>
        <dbReference type="ARBA" id="ARBA00022679"/>
    </source>
</evidence>
<dbReference type="GO" id="GO:0016747">
    <property type="term" value="F:acyltransferase activity, transferring groups other than amino-acyl groups"/>
    <property type="evidence" value="ECO:0007669"/>
    <property type="project" value="InterPro"/>
</dbReference>
<accession>A0A934S9C4</accession>
<dbReference type="Gene3D" id="3.40.630.30">
    <property type="match status" value="1"/>
</dbReference>
<reference evidence="4" key="1">
    <citation type="submission" date="2021-01" db="EMBL/GenBank/DDBJ databases">
        <title>Modified the classification status of verrucomicrobia.</title>
        <authorList>
            <person name="Feng X."/>
        </authorList>
    </citation>
    <scope>NUCLEOTIDE SEQUENCE</scope>
    <source>
        <strain evidence="4">KCTC 22041</strain>
    </source>
</reference>